<keyword evidence="10" id="KW-1185">Reference proteome</keyword>
<dbReference type="EMBL" id="JADGMQ010000001">
    <property type="protein sequence ID" value="MBI1619425.1"/>
    <property type="molecule type" value="Genomic_DNA"/>
</dbReference>
<evidence type="ECO:0000256" key="7">
    <source>
        <dbReference type="SAM" id="Phobius"/>
    </source>
</evidence>
<accession>A0ABS0S805</accession>
<gene>
    <name evidence="9" type="ORF">IOD40_01930</name>
</gene>
<dbReference type="Proteomes" id="UP000601789">
    <property type="component" value="Unassembled WGS sequence"/>
</dbReference>
<evidence type="ECO:0000313" key="10">
    <source>
        <dbReference type="Proteomes" id="UP000601789"/>
    </source>
</evidence>
<keyword evidence="7" id="KW-1133">Transmembrane helix</keyword>
<evidence type="ECO:0000256" key="4">
    <source>
        <dbReference type="ARBA" id="ARBA00022475"/>
    </source>
</evidence>
<keyword evidence="5" id="KW-0430">Lectin</keyword>
<sequence>MLKIVSTLCAAAMALTVPFAAPAIAMPTGAPSWDRSDSVIQVQGEWRRDRHQRRDRFERRGRDVYWRGHRGYRDHRPGYRRHGDFWFPAAAFIAGAVISGAIANQQPRHVAPPTRVYRGSDAHVDYCLNRYRSYRPSDNTFQPYNGPRRQCTSPYR</sequence>
<keyword evidence="7" id="KW-0812">Transmembrane</keyword>
<evidence type="ECO:0000256" key="8">
    <source>
        <dbReference type="SAM" id="SignalP"/>
    </source>
</evidence>
<keyword evidence="4" id="KW-1003">Cell membrane</keyword>
<feature type="transmembrane region" description="Helical" evidence="7">
    <location>
        <begin position="85"/>
        <end position="103"/>
    </location>
</feature>
<protein>
    <recommendedName>
        <fullName evidence="3">Lectin-like protein BA14k</fullName>
    </recommendedName>
</protein>
<name>A0ABS0S805_9HYPH</name>
<evidence type="ECO:0000256" key="6">
    <source>
        <dbReference type="ARBA" id="ARBA00025321"/>
    </source>
</evidence>
<keyword evidence="8" id="KW-0732">Signal</keyword>
<keyword evidence="7" id="KW-0472">Membrane</keyword>
<evidence type="ECO:0000256" key="2">
    <source>
        <dbReference type="ARBA" id="ARBA00010270"/>
    </source>
</evidence>
<comment type="function">
    <text evidence="6">Has immunoglobulin-binding and hemagglutination properties, and can bind to mannose. Essential for virulence. May be involved in LPS biosynthesis or polysaccharide transport.</text>
</comment>
<comment type="similarity">
    <text evidence="2">Belongs to the BA14k family.</text>
</comment>
<reference evidence="9 10" key="1">
    <citation type="submission" date="2020-10" db="EMBL/GenBank/DDBJ databases">
        <title>Aquamicrobium zhengzhouensis sp. nov., a exopolysaccharide producing bacterium isolated from farmland soil.</title>
        <authorList>
            <person name="Wang X."/>
        </authorList>
    </citation>
    <scope>NUCLEOTIDE SEQUENCE [LARGE SCALE GENOMIC DNA]</scope>
    <source>
        <strain evidence="10">cd-1</strain>
    </source>
</reference>
<comment type="subcellular location">
    <subcellularLocation>
        <location evidence="1">Membrane</location>
        <topology evidence="1">Single-pass membrane protein</topology>
    </subcellularLocation>
</comment>
<feature type="signal peptide" evidence="8">
    <location>
        <begin position="1"/>
        <end position="25"/>
    </location>
</feature>
<organism evidence="9 10">
    <name type="scientific">Aquamicrobium zhengzhouense</name>
    <dbReference type="NCBI Taxonomy" id="2781738"/>
    <lineage>
        <taxon>Bacteria</taxon>
        <taxon>Pseudomonadati</taxon>
        <taxon>Pseudomonadota</taxon>
        <taxon>Alphaproteobacteria</taxon>
        <taxon>Hyphomicrobiales</taxon>
        <taxon>Phyllobacteriaceae</taxon>
        <taxon>Aquamicrobium</taxon>
    </lineage>
</organism>
<evidence type="ECO:0000256" key="5">
    <source>
        <dbReference type="ARBA" id="ARBA00022734"/>
    </source>
</evidence>
<evidence type="ECO:0000313" key="9">
    <source>
        <dbReference type="EMBL" id="MBI1619425.1"/>
    </source>
</evidence>
<comment type="caution">
    <text evidence="9">The sequence shown here is derived from an EMBL/GenBank/DDBJ whole genome shotgun (WGS) entry which is preliminary data.</text>
</comment>
<dbReference type="InterPro" id="IPR012413">
    <property type="entry name" value="BA14K"/>
</dbReference>
<proteinExistence type="inferred from homology"/>
<dbReference type="Pfam" id="PF07886">
    <property type="entry name" value="BA14K"/>
    <property type="match status" value="1"/>
</dbReference>
<feature type="chain" id="PRO_5045210291" description="Lectin-like protein BA14k" evidence="8">
    <location>
        <begin position="26"/>
        <end position="156"/>
    </location>
</feature>
<evidence type="ECO:0000256" key="3">
    <source>
        <dbReference type="ARBA" id="ARBA00020552"/>
    </source>
</evidence>
<evidence type="ECO:0000256" key="1">
    <source>
        <dbReference type="ARBA" id="ARBA00004167"/>
    </source>
</evidence>